<evidence type="ECO:0000313" key="5">
    <source>
        <dbReference type="Proteomes" id="UP000663067"/>
    </source>
</evidence>
<accession>A0A2N5IQD8</accession>
<dbReference type="Pfam" id="PF24848">
    <property type="entry name" value="DUF7723"/>
    <property type="match status" value="1"/>
</dbReference>
<protein>
    <recommendedName>
        <fullName evidence="1">DUF7723 domain-containing protein</fullName>
    </recommendedName>
</protein>
<dbReference type="Proteomes" id="UP000663067">
    <property type="component" value="Chromosome"/>
</dbReference>
<evidence type="ECO:0000313" key="2">
    <source>
        <dbReference type="EMBL" id="PLS24167.1"/>
    </source>
</evidence>
<sequence>MPDIASIASSAGMIVNGYAFTDTDNGHIKVLNLNDPGSALVLDREGNVLETSMDDIEVGIVQGYYRNNKEFLEADHA</sequence>
<dbReference type="RefSeq" id="WP_101626246.1">
    <property type="nucleotide sequence ID" value="NZ_CP071591.1"/>
</dbReference>
<evidence type="ECO:0000313" key="4">
    <source>
        <dbReference type="Proteomes" id="UP000234855"/>
    </source>
</evidence>
<dbReference type="EMBL" id="NMWV01000025">
    <property type="protein sequence ID" value="PLS24167.1"/>
    <property type="molecule type" value="Genomic_DNA"/>
</dbReference>
<name>A0A2N5IQD8_9BIFI</name>
<evidence type="ECO:0000313" key="3">
    <source>
        <dbReference type="EMBL" id="QSY57337.1"/>
    </source>
</evidence>
<evidence type="ECO:0000259" key="1">
    <source>
        <dbReference type="Pfam" id="PF24848"/>
    </source>
</evidence>
<reference evidence="3 5" key="2">
    <citation type="submission" date="2021-03" db="EMBL/GenBank/DDBJ databases">
        <title>Genome sequencing of Bifidobacterium imperatoris JCM 32708.</title>
        <authorList>
            <person name="Kim J."/>
        </authorList>
    </citation>
    <scope>NUCLEOTIDE SEQUENCE [LARGE SCALE GENOMIC DNA]</scope>
    <source>
        <strain evidence="3 5">JCM 32708</strain>
    </source>
</reference>
<dbReference type="InterPro" id="IPR056140">
    <property type="entry name" value="DUF7723"/>
</dbReference>
<keyword evidence="5" id="KW-1185">Reference proteome</keyword>
<dbReference type="Proteomes" id="UP000234855">
    <property type="component" value="Unassembled WGS sequence"/>
</dbReference>
<feature type="domain" description="DUF7723" evidence="1">
    <location>
        <begin position="1"/>
        <end position="72"/>
    </location>
</feature>
<dbReference type="AlphaFoldDB" id="A0A2N5IQD8"/>
<organism evidence="2 4">
    <name type="scientific">Bifidobacterium imperatoris</name>
    <dbReference type="NCBI Taxonomy" id="2020965"/>
    <lineage>
        <taxon>Bacteria</taxon>
        <taxon>Bacillati</taxon>
        <taxon>Actinomycetota</taxon>
        <taxon>Actinomycetes</taxon>
        <taxon>Bifidobacteriales</taxon>
        <taxon>Bifidobacteriaceae</taxon>
        <taxon>Bifidobacterium</taxon>
    </lineage>
</organism>
<reference evidence="2 4" key="1">
    <citation type="submission" date="2017-07" db="EMBL/GenBank/DDBJ databases">
        <title>Bifidobacterium novel species.</title>
        <authorList>
            <person name="Lugli G.A."/>
            <person name="Milani C."/>
            <person name="Duranti S."/>
            <person name="Mangifesta M."/>
        </authorList>
    </citation>
    <scope>NUCLEOTIDE SEQUENCE [LARGE SCALE GENOMIC DNA]</scope>
    <source>
        <strain evidence="2 4">45</strain>
    </source>
</reference>
<gene>
    <name evidence="3" type="ORF">BLI708_08870</name>
    <name evidence="2" type="ORF">Tam1G_1743</name>
</gene>
<proteinExistence type="predicted"/>
<dbReference type="EMBL" id="CP071591">
    <property type="protein sequence ID" value="QSY57337.1"/>
    <property type="molecule type" value="Genomic_DNA"/>
</dbReference>